<dbReference type="Proteomes" id="UP000696280">
    <property type="component" value="Unassembled WGS sequence"/>
</dbReference>
<evidence type="ECO:0000313" key="4">
    <source>
        <dbReference type="Proteomes" id="UP000696280"/>
    </source>
</evidence>
<dbReference type="Pfam" id="PF13639">
    <property type="entry name" value="zf-RING_2"/>
    <property type="match status" value="1"/>
</dbReference>
<dbReference type="InterPro" id="IPR001841">
    <property type="entry name" value="Znf_RING"/>
</dbReference>
<dbReference type="InterPro" id="IPR013083">
    <property type="entry name" value="Znf_RING/FYVE/PHD"/>
</dbReference>
<dbReference type="GO" id="GO:0008270">
    <property type="term" value="F:zinc ion binding"/>
    <property type="evidence" value="ECO:0007669"/>
    <property type="project" value="UniProtKB-KW"/>
</dbReference>
<reference evidence="3" key="1">
    <citation type="submission" date="2021-07" db="EMBL/GenBank/DDBJ databases">
        <authorList>
            <person name="Durling M."/>
        </authorList>
    </citation>
    <scope>NUCLEOTIDE SEQUENCE</scope>
</reference>
<comment type="caution">
    <text evidence="3">The sequence shown here is derived from an EMBL/GenBank/DDBJ whole genome shotgun (WGS) entry which is preliminary data.</text>
</comment>
<proteinExistence type="predicted"/>
<accession>A0A9N9PNX9</accession>
<dbReference type="SMART" id="SM00184">
    <property type="entry name" value="RING"/>
    <property type="match status" value="1"/>
</dbReference>
<name>A0A9N9PNX9_9HELO</name>
<feature type="domain" description="RING-type" evidence="2">
    <location>
        <begin position="230"/>
        <end position="288"/>
    </location>
</feature>
<keyword evidence="1" id="KW-0479">Metal-binding</keyword>
<evidence type="ECO:0000259" key="2">
    <source>
        <dbReference type="PROSITE" id="PS50089"/>
    </source>
</evidence>
<evidence type="ECO:0000256" key="1">
    <source>
        <dbReference type="PROSITE-ProRule" id="PRU00175"/>
    </source>
</evidence>
<sequence>MCYTVTVTFACGHQHDFTTGCENSFLLSAYEECPSFWESSRPSCSFTCAECIKEGDIGDTIIFDAFSQSVPNFKELAHDLAERFPLFWQEVEDNNWVSELKFRTGSEQESPLDSYLAPENMIKTEELVWLIDSHLSTILSIRALVLGRDVHQVSDDEIQRSEDEFEKLSKLLGFLQSFFVKILVRKVTYAMQRQTMVEASRSTFDPRNMTPPVAYEVPTEEFYQMSPYACPICQDNIGETIVLGDREVTMPERPLRMLCGHIFGHLCLERWFRACGDSEEIPNCPLCRRTFPPEYEEEPDETEEPTSWWWIEMLRGTAPLVRDWDTWEPSVNNSESGDLDDDR</sequence>
<dbReference type="Gene3D" id="3.30.40.10">
    <property type="entry name" value="Zinc/RING finger domain, C3HC4 (zinc finger)"/>
    <property type="match status" value="1"/>
</dbReference>
<evidence type="ECO:0000313" key="3">
    <source>
        <dbReference type="EMBL" id="CAG8950465.1"/>
    </source>
</evidence>
<keyword evidence="1" id="KW-0863">Zinc-finger</keyword>
<dbReference type="EMBL" id="CAJVRL010000037">
    <property type="protein sequence ID" value="CAG8950465.1"/>
    <property type="molecule type" value="Genomic_DNA"/>
</dbReference>
<gene>
    <name evidence="3" type="ORF">HYFRA_00006961</name>
</gene>
<keyword evidence="1" id="KW-0862">Zinc</keyword>
<dbReference type="OrthoDB" id="8062037at2759"/>
<dbReference type="AlphaFoldDB" id="A0A9N9PNX9"/>
<protein>
    <recommendedName>
        <fullName evidence="2">RING-type domain-containing protein</fullName>
    </recommendedName>
</protein>
<keyword evidence="4" id="KW-1185">Reference proteome</keyword>
<dbReference type="SUPFAM" id="SSF57850">
    <property type="entry name" value="RING/U-box"/>
    <property type="match status" value="1"/>
</dbReference>
<organism evidence="3 4">
    <name type="scientific">Hymenoscyphus fraxineus</name>
    <dbReference type="NCBI Taxonomy" id="746836"/>
    <lineage>
        <taxon>Eukaryota</taxon>
        <taxon>Fungi</taxon>
        <taxon>Dikarya</taxon>
        <taxon>Ascomycota</taxon>
        <taxon>Pezizomycotina</taxon>
        <taxon>Leotiomycetes</taxon>
        <taxon>Helotiales</taxon>
        <taxon>Helotiaceae</taxon>
        <taxon>Hymenoscyphus</taxon>
    </lineage>
</organism>
<dbReference type="PROSITE" id="PS50089">
    <property type="entry name" value="ZF_RING_2"/>
    <property type="match status" value="1"/>
</dbReference>